<evidence type="ECO:0000259" key="2">
    <source>
        <dbReference type="Pfam" id="PF01266"/>
    </source>
</evidence>
<evidence type="ECO:0000256" key="1">
    <source>
        <dbReference type="ARBA" id="ARBA00023002"/>
    </source>
</evidence>
<dbReference type="SUPFAM" id="SSF51905">
    <property type="entry name" value="FAD/NAD(P)-binding domain"/>
    <property type="match status" value="1"/>
</dbReference>
<sequence>MIQASLITPPWNWVWRTLTICYRRPMVFFWRAGRRAQRRRPHDRSFEGFSMADVIVIGGGLAGCATAYYLAKDGVDVLVLERSELNTQASGSNAGSLHAQIPHDPFVNKGPAWAQRFAPSIALMARSIEMWHELPGELGVDLEVSTKGGLLVGTSEEQLREIEAKALLERSHGLEVSLLDQHDIRQLAPYLSDRVIGGAFCPIEGKASPLKATLAYADAAKRLGVHFRRHCEVLGVERAHDHYRVLLASEVLLAKRVVNAAGADAGRIAAMVGIQTDVQGFAIQVAVTEQTGPLIPHLVYSAGEKLTLKQNAIGSVLIGGGWPARWHGRGHPVTDPDSLAQNMALALQTVPALGPLRVIRTWAAVVNGTDGWRPILGEVPNSPGFFMNFFPWMGFTAGPIIARIIASLVQDKPVPLDIDYRPFLCH</sequence>
<dbReference type="PANTHER" id="PTHR13847">
    <property type="entry name" value="SARCOSINE DEHYDROGENASE-RELATED"/>
    <property type="match status" value="1"/>
</dbReference>
<dbReference type="AlphaFoldDB" id="A0A2Z5AC30"/>
<organism evidence="3 4">
    <name type="scientific">Pseudomonas oryzihabitans</name>
    <dbReference type="NCBI Taxonomy" id="47885"/>
    <lineage>
        <taxon>Bacteria</taxon>
        <taxon>Pseudomonadati</taxon>
        <taxon>Pseudomonadota</taxon>
        <taxon>Gammaproteobacteria</taxon>
        <taxon>Pseudomonadales</taxon>
        <taxon>Pseudomonadaceae</taxon>
        <taxon>Pseudomonas</taxon>
    </lineage>
</organism>
<gene>
    <name evidence="3" type="ORF">CE139_20475</name>
</gene>
<dbReference type="Proteomes" id="UP000250579">
    <property type="component" value="Chromosome"/>
</dbReference>
<dbReference type="Gene3D" id="3.50.50.60">
    <property type="entry name" value="FAD/NAD(P)-binding domain"/>
    <property type="match status" value="1"/>
</dbReference>
<evidence type="ECO:0000313" key="3">
    <source>
        <dbReference type="EMBL" id="AXA68074.1"/>
    </source>
</evidence>
<dbReference type="GO" id="GO:0016491">
    <property type="term" value="F:oxidoreductase activity"/>
    <property type="evidence" value="ECO:0007669"/>
    <property type="project" value="UniProtKB-KW"/>
</dbReference>
<dbReference type="GO" id="GO:0005737">
    <property type="term" value="C:cytoplasm"/>
    <property type="evidence" value="ECO:0007669"/>
    <property type="project" value="TreeGrafter"/>
</dbReference>
<accession>A0A2Z5AC30</accession>
<keyword evidence="1" id="KW-0560">Oxidoreductase</keyword>
<dbReference type="PANTHER" id="PTHR13847:SF287">
    <property type="entry name" value="FAD-DEPENDENT OXIDOREDUCTASE DOMAIN-CONTAINING PROTEIN 1"/>
    <property type="match status" value="1"/>
</dbReference>
<protein>
    <submittedName>
        <fullName evidence="3">FAD-dependent oxidoreductase</fullName>
    </submittedName>
</protein>
<proteinExistence type="predicted"/>
<dbReference type="Pfam" id="PF01266">
    <property type="entry name" value="DAO"/>
    <property type="match status" value="1"/>
</dbReference>
<dbReference type="InterPro" id="IPR036188">
    <property type="entry name" value="FAD/NAD-bd_sf"/>
</dbReference>
<dbReference type="EMBL" id="CP022198">
    <property type="protein sequence ID" value="AXA68074.1"/>
    <property type="molecule type" value="Genomic_DNA"/>
</dbReference>
<dbReference type="InterPro" id="IPR006076">
    <property type="entry name" value="FAD-dep_OxRdtase"/>
</dbReference>
<evidence type="ECO:0000313" key="4">
    <source>
        <dbReference type="Proteomes" id="UP000250579"/>
    </source>
</evidence>
<name>A0A2Z5AC30_9PSED</name>
<dbReference type="Gene3D" id="3.30.9.10">
    <property type="entry name" value="D-Amino Acid Oxidase, subunit A, domain 2"/>
    <property type="match status" value="1"/>
</dbReference>
<feature type="domain" description="FAD dependent oxidoreductase" evidence="2">
    <location>
        <begin position="53"/>
        <end position="408"/>
    </location>
</feature>
<reference evidence="3 4" key="1">
    <citation type="submission" date="2017-06" db="EMBL/GenBank/DDBJ databases">
        <title>Evolution towards high GC content and high-temperature stress adaptation in endophytic Pseudomonas oryzihabitans impacted its plant-growth promoting traits.</title>
        <authorList>
            <person name="Nascimento F.X."/>
        </authorList>
    </citation>
    <scope>NUCLEOTIDE SEQUENCE [LARGE SCALE GENOMIC DNA]</scope>
    <source>
        <strain evidence="3 4">MS8</strain>
    </source>
</reference>